<name>A0A326TZ09_THEHA</name>
<keyword evidence="1" id="KW-0560">Oxidoreductase</keyword>
<sequence length="231" mass="26108">MLTEAQRSQYQEQGYLILPHLFTREEMEAASAECERFQAMVADWEESSGDFNLEAPGGGFFGMQGGVKSYKGVLRKVHNVIAHSALFKSFSEDPRITELMQAIIGPRLQVTTTVLWFKPSRVGSVKPWHQELAYFTERGLIETSIWIAIDPATKENGCMQFIPGSHKLGLIPHDGDELQLDEQRVDVSKAIYCELEPGSAVMFHSLILHKTAENLSDKPRRSFTFQYNRPA</sequence>
<dbReference type="EMBL" id="QKUF01000032">
    <property type="protein sequence ID" value="PZW22489.1"/>
    <property type="molecule type" value="Genomic_DNA"/>
</dbReference>
<dbReference type="AlphaFoldDB" id="A0A326TZ09"/>
<dbReference type="InterPro" id="IPR008775">
    <property type="entry name" value="Phytyl_CoA_dOase-like"/>
</dbReference>
<dbReference type="RefSeq" id="WP_111325656.1">
    <property type="nucleotide sequence ID" value="NZ_BIFX01000002.1"/>
</dbReference>
<dbReference type="OrthoDB" id="149211at2"/>
<dbReference type="GO" id="GO:0016706">
    <property type="term" value="F:2-oxoglutarate-dependent dioxygenase activity"/>
    <property type="evidence" value="ECO:0007669"/>
    <property type="project" value="UniProtKB-ARBA"/>
</dbReference>
<dbReference type="Pfam" id="PF05721">
    <property type="entry name" value="PhyH"/>
    <property type="match status" value="1"/>
</dbReference>
<reference evidence="1 2" key="1">
    <citation type="submission" date="2018-06" db="EMBL/GenBank/DDBJ databases">
        <title>Genomic Encyclopedia of Archaeal and Bacterial Type Strains, Phase II (KMG-II): from individual species to whole genera.</title>
        <authorList>
            <person name="Goeker M."/>
        </authorList>
    </citation>
    <scope>NUCLEOTIDE SEQUENCE [LARGE SCALE GENOMIC DNA]</scope>
    <source>
        <strain evidence="1 2">ATCC BAA-1881</strain>
    </source>
</reference>
<dbReference type="SUPFAM" id="SSF51197">
    <property type="entry name" value="Clavaminate synthase-like"/>
    <property type="match status" value="1"/>
</dbReference>
<dbReference type="PANTHER" id="PTHR20883">
    <property type="entry name" value="PHYTANOYL-COA DIOXYGENASE DOMAIN CONTAINING 1"/>
    <property type="match status" value="1"/>
</dbReference>
<accession>A0A326TZ09</accession>
<keyword evidence="1" id="KW-0223">Dioxygenase</keyword>
<dbReference type="Proteomes" id="UP000248806">
    <property type="component" value="Unassembled WGS sequence"/>
</dbReference>
<evidence type="ECO:0000313" key="1">
    <source>
        <dbReference type="EMBL" id="PZW22489.1"/>
    </source>
</evidence>
<proteinExistence type="predicted"/>
<keyword evidence="2" id="KW-1185">Reference proteome</keyword>
<protein>
    <submittedName>
        <fullName evidence="1">Ectoine hydroxylase-related dioxygenase (Phytanoyl-CoA dioxygenase family)</fullName>
    </submittedName>
</protein>
<dbReference type="GO" id="GO:0005506">
    <property type="term" value="F:iron ion binding"/>
    <property type="evidence" value="ECO:0007669"/>
    <property type="project" value="UniProtKB-ARBA"/>
</dbReference>
<organism evidence="1 2">
    <name type="scientific">Thermosporothrix hazakensis</name>
    <dbReference type="NCBI Taxonomy" id="644383"/>
    <lineage>
        <taxon>Bacteria</taxon>
        <taxon>Bacillati</taxon>
        <taxon>Chloroflexota</taxon>
        <taxon>Ktedonobacteria</taxon>
        <taxon>Ktedonobacterales</taxon>
        <taxon>Thermosporotrichaceae</taxon>
        <taxon>Thermosporothrix</taxon>
    </lineage>
</organism>
<gene>
    <name evidence="1" type="ORF">EI42_05395</name>
</gene>
<dbReference type="PANTHER" id="PTHR20883:SF48">
    <property type="entry name" value="ECTOINE DIOXYGENASE"/>
    <property type="match status" value="1"/>
</dbReference>
<dbReference type="Gene3D" id="2.60.120.620">
    <property type="entry name" value="q2cbj1_9rhob like domain"/>
    <property type="match status" value="1"/>
</dbReference>
<evidence type="ECO:0000313" key="2">
    <source>
        <dbReference type="Proteomes" id="UP000248806"/>
    </source>
</evidence>
<comment type="caution">
    <text evidence="1">The sequence shown here is derived from an EMBL/GenBank/DDBJ whole genome shotgun (WGS) entry which is preliminary data.</text>
</comment>